<evidence type="ECO:0000259" key="2">
    <source>
        <dbReference type="Pfam" id="PF22938"/>
    </source>
</evidence>
<organism evidence="3 4">
    <name type="scientific">Portunus trituberculatus</name>
    <name type="common">Swimming crab</name>
    <name type="synonym">Neptunus trituberculatus</name>
    <dbReference type="NCBI Taxonomy" id="210409"/>
    <lineage>
        <taxon>Eukaryota</taxon>
        <taxon>Metazoa</taxon>
        <taxon>Ecdysozoa</taxon>
        <taxon>Arthropoda</taxon>
        <taxon>Crustacea</taxon>
        <taxon>Multicrustacea</taxon>
        <taxon>Malacostraca</taxon>
        <taxon>Eumalacostraca</taxon>
        <taxon>Eucarida</taxon>
        <taxon>Decapoda</taxon>
        <taxon>Pleocyemata</taxon>
        <taxon>Brachyura</taxon>
        <taxon>Eubrachyura</taxon>
        <taxon>Portunoidea</taxon>
        <taxon>Portunidae</taxon>
        <taxon>Portuninae</taxon>
        <taxon>Portunus</taxon>
    </lineage>
</organism>
<feature type="compositionally biased region" description="Acidic residues" evidence="1">
    <location>
        <begin position="113"/>
        <end position="130"/>
    </location>
</feature>
<keyword evidence="4" id="KW-1185">Reference proteome</keyword>
<evidence type="ECO:0000256" key="1">
    <source>
        <dbReference type="SAM" id="MobiDB-lite"/>
    </source>
</evidence>
<feature type="domain" description="Integrase p58-like C-terminal" evidence="2">
    <location>
        <begin position="71"/>
        <end position="101"/>
    </location>
</feature>
<comment type="caution">
    <text evidence="3">The sequence shown here is derived from an EMBL/GenBank/DDBJ whole genome shotgun (WGS) entry which is preliminary data.</text>
</comment>
<dbReference type="OrthoDB" id="6371251at2759"/>
<proteinExistence type="predicted"/>
<sequence length="173" mass="19761">MAGPLSGFLEDLAQRSATHLKEAQMERLAEAHREVHGKLRTGNRAMKELYDRRMRDVRYAEGYRSPWEGLYTIVAVPSAVTYKIRRGHKRALVVHVDRLWRYHCPGHFSWGSDEPEEEGSAEEDVPEAMEDVPKVDEEAVGGDSGESQLVVETAAHPVRHRRPPVYLRDFELS</sequence>
<evidence type="ECO:0000313" key="4">
    <source>
        <dbReference type="Proteomes" id="UP000324222"/>
    </source>
</evidence>
<dbReference type="AlphaFoldDB" id="A0A5B7I837"/>
<dbReference type="Proteomes" id="UP000324222">
    <property type="component" value="Unassembled WGS sequence"/>
</dbReference>
<dbReference type="EMBL" id="VSRR010057393">
    <property type="protein sequence ID" value="MPC81581.1"/>
    <property type="molecule type" value="Genomic_DNA"/>
</dbReference>
<dbReference type="InterPro" id="IPR054465">
    <property type="entry name" value="Integrase_p58-like_C"/>
</dbReference>
<protein>
    <recommendedName>
        <fullName evidence="2">Integrase p58-like C-terminal domain-containing protein</fullName>
    </recommendedName>
</protein>
<dbReference type="Pfam" id="PF22938">
    <property type="entry name" value="Integrase_p58_C"/>
    <property type="match status" value="1"/>
</dbReference>
<reference evidence="3 4" key="1">
    <citation type="submission" date="2019-05" db="EMBL/GenBank/DDBJ databases">
        <title>Another draft genome of Portunus trituberculatus and its Hox gene families provides insights of decapod evolution.</title>
        <authorList>
            <person name="Jeong J.-H."/>
            <person name="Song I."/>
            <person name="Kim S."/>
            <person name="Choi T."/>
            <person name="Kim D."/>
            <person name="Ryu S."/>
            <person name="Kim W."/>
        </authorList>
    </citation>
    <scope>NUCLEOTIDE SEQUENCE [LARGE SCALE GENOMIC DNA]</scope>
    <source>
        <tissue evidence="3">Muscle</tissue>
    </source>
</reference>
<feature type="region of interest" description="Disordered" evidence="1">
    <location>
        <begin position="111"/>
        <end position="154"/>
    </location>
</feature>
<evidence type="ECO:0000313" key="3">
    <source>
        <dbReference type="EMBL" id="MPC81581.1"/>
    </source>
</evidence>
<gene>
    <name evidence="3" type="ORF">E2C01_076206</name>
</gene>
<accession>A0A5B7I837</accession>
<name>A0A5B7I837_PORTR</name>